<evidence type="ECO:0000259" key="6">
    <source>
        <dbReference type="Pfam" id="PF25917"/>
    </source>
</evidence>
<accession>A0ABQ4PH98</accession>
<dbReference type="Proteomes" id="UP000887104">
    <property type="component" value="Unassembled WGS sequence"/>
</dbReference>
<dbReference type="InterPro" id="IPR006143">
    <property type="entry name" value="RND_pump_MFP"/>
</dbReference>
<keyword evidence="3" id="KW-0813">Transport</keyword>
<dbReference type="Pfam" id="PF25917">
    <property type="entry name" value="BSH_RND"/>
    <property type="match status" value="1"/>
</dbReference>
<name>A0ABQ4PH98_9GAMM</name>
<reference evidence="8" key="1">
    <citation type="submission" date="2021-05" db="EMBL/GenBank/DDBJ databases">
        <title>Molecular characterization for Shewanella algae harboring chromosomal blaOXA-55-like strains isolated from clinical and environment sample.</title>
        <authorList>
            <person name="Ohama Y."/>
            <person name="Aoki K."/>
            <person name="Harada S."/>
            <person name="Moriya K."/>
            <person name="Ishii Y."/>
            <person name="Tateda K."/>
        </authorList>
    </citation>
    <scope>NUCLEOTIDE SEQUENCE</scope>
    <source>
        <strain evidence="8">JCM 11563</strain>
    </source>
</reference>
<dbReference type="InterPro" id="IPR058625">
    <property type="entry name" value="MdtA-like_BSH"/>
</dbReference>
<comment type="subcellular location">
    <subcellularLocation>
        <location evidence="1">Cell envelope</location>
    </subcellularLocation>
</comment>
<dbReference type="Gene3D" id="2.40.30.170">
    <property type="match status" value="1"/>
</dbReference>
<dbReference type="InterPro" id="IPR058627">
    <property type="entry name" value="MdtA-like_C"/>
</dbReference>
<evidence type="ECO:0000256" key="5">
    <source>
        <dbReference type="SAM" id="Phobius"/>
    </source>
</evidence>
<comment type="caution">
    <text evidence="8">The sequence shown here is derived from an EMBL/GenBank/DDBJ whole genome shotgun (WGS) entry which is preliminary data.</text>
</comment>
<feature type="region of interest" description="Disordered" evidence="4">
    <location>
        <begin position="382"/>
        <end position="406"/>
    </location>
</feature>
<feature type="transmembrane region" description="Helical" evidence="5">
    <location>
        <begin position="17"/>
        <end position="37"/>
    </location>
</feature>
<dbReference type="Gene3D" id="2.40.420.20">
    <property type="match status" value="1"/>
</dbReference>
<evidence type="ECO:0000256" key="3">
    <source>
        <dbReference type="ARBA" id="ARBA00022448"/>
    </source>
</evidence>
<gene>
    <name evidence="8" type="ORF">TUM4438_23640</name>
</gene>
<dbReference type="EMBL" id="BPEY01000039">
    <property type="protein sequence ID" value="GIU46798.1"/>
    <property type="molecule type" value="Genomic_DNA"/>
</dbReference>
<keyword evidence="5" id="KW-0812">Transmembrane</keyword>
<dbReference type="PANTHER" id="PTHR30469:SF12">
    <property type="entry name" value="MULTIDRUG RESISTANCE PROTEIN MDTA"/>
    <property type="match status" value="1"/>
</dbReference>
<evidence type="ECO:0000313" key="8">
    <source>
        <dbReference type="EMBL" id="GIU46798.1"/>
    </source>
</evidence>
<evidence type="ECO:0000256" key="2">
    <source>
        <dbReference type="ARBA" id="ARBA00009477"/>
    </source>
</evidence>
<dbReference type="Gene3D" id="2.40.50.100">
    <property type="match status" value="1"/>
</dbReference>
<keyword evidence="5" id="KW-0472">Membrane</keyword>
<evidence type="ECO:0000256" key="4">
    <source>
        <dbReference type="SAM" id="MobiDB-lite"/>
    </source>
</evidence>
<comment type="similarity">
    <text evidence="2">Belongs to the membrane fusion protein (MFP) (TC 8.A.1) family.</text>
</comment>
<organism evidence="8 9">
    <name type="scientific">Shewanella sairae</name>
    <dbReference type="NCBI Taxonomy" id="190310"/>
    <lineage>
        <taxon>Bacteria</taxon>
        <taxon>Pseudomonadati</taxon>
        <taxon>Pseudomonadota</taxon>
        <taxon>Gammaproteobacteria</taxon>
        <taxon>Alteromonadales</taxon>
        <taxon>Shewanellaceae</taxon>
        <taxon>Shewanella</taxon>
    </lineage>
</organism>
<dbReference type="PANTHER" id="PTHR30469">
    <property type="entry name" value="MULTIDRUG RESISTANCE PROTEIN MDTA"/>
    <property type="match status" value="1"/>
</dbReference>
<evidence type="ECO:0000256" key="1">
    <source>
        <dbReference type="ARBA" id="ARBA00004196"/>
    </source>
</evidence>
<dbReference type="Gene3D" id="1.10.287.470">
    <property type="entry name" value="Helix hairpin bin"/>
    <property type="match status" value="1"/>
</dbReference>
<keyword evidence="5" id="KW-1133">Transmembrane helix</keyword>
<feature type="domain" description="Multidrug resistance protein MdtA-like barrel-sandwich hybrid" evidence="6">
    <location>
        <begin position="80"/>
        <end position="221"/>
    </location>
</feature>
<evidence type="ECO:0000313" key="9">
    <source>
        <dbReference type="Proteomes" id="UP000887104"/>
    </source>
</evidence>
<evidence type="ECO:0000259" key="7">
    <source>
        <dbReference type="Pfam" id="PF25967"/>
    </source>
</evidence>
<feature type="domain" description="Multidrug resistance protein MdtA-like C-terminal permuted SH3" evidence="7">
    <location>
        <begin position="330"/>
        <end position="372"/>
    </location>
</feature>
<sequence length="406" mass="44295">MGLLQQEDVFVATKKQIILPMVVIAVGVAGFIGMSAMKKPPEEKEELDTTPLVSVQAVEINPMSFSVSSYGVVSAKYETELVSQVNGEIVYLSDSFVRGGFVKKGDVLAKIDPSDYEAALIDAKANMASAQATLVQEKAFGKVAEAEWKRIENGVPTELSLRKPQLAQEVAKLKSTEAGLKRANRDLERTVIKAPYDALIEARNLGLGSYVSKGTPLGKVLSTDEAEVRLPIADKDLQFLERKGKDAQVLLTGDFAGKAQQWLGKIVRSEGVIDNRSRMTYLVAQIKDPYGLESNNNELRYGTYVTANIDGSHAGQVARIPRHLVINNQVATLDDDNKLRYKDITIVRQIGSEVIVSAGLDVGVNVITSALDYPIEGMQLALPQDKAPKDELDDSQDTQLAMEEKD</sequence>
<dbReference type="Pfam" id="PF25967">
    <property type="entry name" value="RND-MFP_C"/>
    <property type="match status" value="1"/>
</dbReference>
<protein>
    <submittedName>
        <fullName evidence="8">RND superfamily efflux pump MFP component</fullName>
    </submittedName>
</protein>
<dbReference type="NCBIfam" id="TIGR01730">
    <property type="entry name" value="RND_mfp"/>
    <property type="match status" value="1"/>
</dbReference>
<keyword evidence="9" id="KW-1185">Reference proteome</keyword>
<proteinExistence type="inferred from homology"/>
<dbReference type="SUPFAM" id="SSF111369">
    <property type="entry name" value="HlyD-like secretion proteins"/>
    <property type="match status" value="1"/>
</dbReference>